<dbReference type="GO" id="GO:0007283">
    <property type="term" value="P:spermatogenesis"/>
    <property type="evidence" value="ECO:0007669"/>
    <property type="project" value="TreeGrafter"/>
</dbReference>
<dbReference type="GO" id="GO:0005634">
    <property type="term" value="C:nucleus"/>
    <property type="evidence" value="ECO:0007669"/>
    <property type="project" value="TreeGrafter"/>
</dbReference>
<dbReference type="SUPFAM" id="SSF57716">
    <property type="entry name" value="Glucocorticoid receptor-like (DNA-binding domain)"/>
    <property type="match status" value="1"/>
</dbReference>
<dbReference type="Pfam" id="PF00320">
    <property type="entry name" value="GATA"/>
    <property type="match status" value="1"/>
</dbReference>
<organism evidence="5 6">
    <name type="scientific">Kryptolebias marmoratus</name>
    <name type="common">Mangrove killifish</name>
    <name type="synonym">Rivulus marmoratus</name>
    <dbReference type="NCBI Taxonomy" id="37003"/>
    <lineage>
        <taxon>Eukaryota</taxon>
        <taxon>Metazoa</taxon>
        <taxon>Chordata</taxon>
        <taxon>Craniata</taxon>
        <taxon>Vertebrata</taxon>
        <taxon>Euteleostomi</taxon>
        <taxon>Actinopterygii</taxon>
        <taxon>Neopterygii</taxon>
        <taxon>Teleostei</taxon>
        <taxon>Neoteleostei</taxon>
        <taxon>Acanthomorphata</taxon>
        <taxon>Ovalentaria</taxon>
        <taxon>Atherinomorphae</taxon>
        <taxon>Cyprinodontiformes</taxon>
        <taxon>Rivulidae</taxon>
        <taxon>Kryptolebias</taxon>
    </lineage>
</organism>
<dbReference type="GO" id="GO:0048599">
    <property type="term" value="P:oocyte development"/>
    <property type="evidence" value="ECO:0007669"/>
    <property type="project" value="TreeGrafter"/>
</dbReference>
<dbReference type="GO" id="GO:0043565">
    <property type="term" value="F:sequence-specific DNA binding"/>
    <property type="evidence" value="ECO:0007669"/>
    <property type="project" value="InterPro"/>
</dbReference>
<feature type="region of interest" description="Disordered" evidence="3">
    <location>
        <begin position="52"/>
        <end position="141"/>
    </location>
</feature>
<dbReference type="GO" id="GO:0008270">
    <property type="term" value="F:zinc ion binding"/>
    <property type="evidence" value="ECO:0007669"/>
    <property type="project" value="UniProtKB-KW"/>
</dbReference>
<dbReference type="PANTHER" id="PTHR47341:SF1">
    <property type="entry name" value="GATA-TYPE ZINC FINGER PROTEIN 1"/>
    <property type="match status" value="1"/>
</dbReference>
<dbReference type="InterPro" id="IPR000679">
    <property type="entry name" value="Znf_GATA"/>
</dbReference>
<evidence type="ECO:0000259" key="4">
    <source>
        <dbReference type="PROSITE" id="PS50114"/>
    </source>
</evidence>
<accession>A0A3Q3BAE0</accession>
<evidence type="ECO:0000313" key="5">
    <source>
        <dbReference type="Ensembl" id="ENSKMAP00000026071.1"/>
    </source>
</evidence>
<reference evidence="5" key="2">
    <citation type="submission" date="2025-09" db="UniProtKB">
        <authorList>
            <consortium name="Ensembl"/>
        </authorList>
    </citation>
    <scope>IDENTIFICATION</scope>
</reference>
<keyword evidence="2" id="KW-0479">Metal-binding</keyword>
<dbReference type="Gene3D" id="3.30.50.10">
    <property type="entry name" value="Erythroid Transcription Factor GATA-1, subunit A"/>
    <property type="match status" value="1"/>
</dbReference>
<dbReference type="STRING" id="37003.ENSKMAP00000026071"/>
<dbReference type="CDD" id="cd00202">
    <property type="entry name" value="ZnF_GATA"/>
    <property type="match status" value="1"/>
</dbReference>
<sequence>MTFSSGYNACTDQSKLDHNANITLSAELPCKPKLPPQSAALLSSQTTPLIFNSAESCRSPPGQDEEFPASTPKCSHTSTDDTHPAADQPKSSSRHISLTTSPPEQNEEADPPPPARQGRSKTRRKQAHPSRSGDIQDPDFQGVTFRIDAALDDTREQFCASCCTRKTPMWRDAEDGTPLCNACGIRYKKYRVRCVKCWHIPRKEGNSNSRCLKCGNFVKLTSAQRKHSS</sequence>
<keyword evidence="2" id="KW-0863">Zinc-finger</keyword>
<evidence type="ECO:0000256" key="1">
    <source>
        <dbReference type="ARBA" id="ARBA00023242"/>
    </source>
</evidence>
<evidence type="ECO:0000313" key="6">
    <source>
        <dbReference type="Proteomes" id="UP000264800"/>
    </source>
</evidence>
<dbReference type="OMA" id="FHTENDH"/>
<dbReference type="Ensembl" id="ENSKMAT00000026398.1">
    <property type="protein sequence ID" value="ENSKMAP00000026071.1"/>
    <property type="gene ID" value="ENSKMAG00000019325.1"/>
</dbReference>
<dbReference type="AlphaFoldDB" id="A0A3Q3BAE0"/>
<proteinExistence type="predicted"/>
<keyword evidence="2" id="KW-0862">Zinc</keyword>
<feature type="compositionally biased region" description="Polar residues" evidence="3">
    <location>
        <begin position="89"/>
        <end position="104"/>
    </location>
</feature>
<keyword evidence="6" id="KW-1185">Reference proteome</keyword>
<protein>
    <recommendedName>
        <fullName evidence="4">GATA-type domain-containing protein</fullName>
    </recommendedName>
</protein>
<name>A0A3Q3BAE0_KRYMA</name>
<dbReference type="Proteomes" id="UP000264800">
    <property type="component" value="Unplaced"/>
</dbReference>
<dbReference type="InterPro" id="IPR013088">
    <property type="entry name" value="Znf_NHR/GATA"/>
</dbReference>
<dbReference type="SMART" id="SM00401">
    <property type="entry name" value="ZnF_GATA"/>
    <property type="match status" value="1"/>
</dbReference>
<reference evidence="5" key="1">
    <citation type="submission" date="2025-08" db="UniProtKB">
        <authorList>
            <consortium name="Ensembl"/>
        </authorList>
    </citation>
    <scope>IDENTIFICATION</scope>
</reference>
<keyword evidence="1" id="KW-0539">Nucleus</keyword>
<dbReference type="GO" id="GO:0006357">
    <property type="term" value="P:regulation of transcription by RNA polymerase II"/>
    <property type="evidence" value="ECO:0007669"/>
    <property type="project" value="TreeGrafter"/>
</dbReference>
<evidence type="ECO:0000256" key="3">
    <source>
        <dbReference type="SAM" id="MobiDB-lite"/>
    </source>
</evidence>
<feature type="compositionally biased region" description="Basic residues" evidence="3">
    <location>
        <begin position="118"/>
        <end position="128"/>
    </location>
</feature>
<dbReference type="InterPro" id="IPR053116">
    <property type="entry name" value="GATA-type_Znf_Regulator"/>
</dbReference>
<dbReference type="PROSITE" id="PS50114">
    <property type="entry name" value="GATA_ZN_FINGER_2"/>
    <property type="match status" value="1"/>
</dbReference>
<evidence type="ECO:0000256" key="2">
    <source>
        <dbReference type="PROSITE-ProRule" id="PRU00094"/>
    </source>
</evidence>
<feature type="domain" description="GATA-type" evidence="4">
    <location>
        <begin position="159"/>
        <end position="188"/>
    </location>
</feature>
<dbReference type="PANTHER" id="PTHR47341">
    <property type="entry name" value="GATA-TYPE ZINC FINGER PROTEIN 1"/>
    <property type="match status" value="1"/>
</dbReference>
<dbReference type="GeneTree" id="ENSGT00470000042444"/>